<feature type="non-terminal residue" evidence="1">
    <location>
        <position position="191"/>
    </location>
</feature>
<name>A0A225UHC2_9STRA</name>
<dbReference type="Proteomes" id="UP000198211">
    <property type="component" value="Unassembled WGS sequence"/>
</dbReference>
<protein>
    <submittedName>
        <fullName evidence="1">Uncharacterized protein</fullName>
    </submittedName>
</protein>
<comment type="caution">
    <text evidence="1">The sequence shown here is derived from an EMBL/GenBank/DDBJ whole genome shotgun (WGS) entry which is preliminary data.</text>
</comment>
<dbReference type="AlphaFoldDB" id="A0A225UHC2"/>
<reference evidence="2" key="1">
    <citation type="submission" date="2017-03" db="EMBL/GenBank/DDBJ databases">
        <title>Phytopthora megakarya and P. palmivora, two closely related causual agents of cacao black pod achieved similar genome size and gene model numbers by different mechanisms.</title>
        <authorList>
            <person name="Ali S."/>
            <person name="Shao J."/>
            <person name="Larry D.J."/>
            <person name="Kronmiller B."/>
            <person name="Shen D."/>
            <person name="Strem M.D."/>
            <person name="Melnick R.L."/>
            <person name="Guiltinan M.J."/>
            <person name="Tyler B.M."/>
            <person name="Meinhardt L.W."/>
            <person name="Bailey B.A."/>
        </authorList>
    </citation>
    <scope>NUCLEOTIDE SEQUENCE [LARGE SCALE GENOMIC DNA]</scope>
    <source>
        <strain evidence="2">zdho120</strain>
    </source>
</reference>
<dbReference type="EMBL" id="NBNE01017733">
    <property type="protein sequence ID" value="OWY92597.1"/>
    <property type="molecule type" value="Genomic_DNA"/>
</dbReference>
<proteinExistence type="predicted"/>
<keyword evidence="2" id="KW-1185">Reference proteome</keyword>
<evidence type="ECO:0000313" key="1">
    <source>
        <dbReference type="EMBL" id="OWY92597.1"/>
    </source>
</evidence>
<gene>
    <name evidence="1" type="ORF">PHMEG_00038339</name>
</gene>
<organism evidence="1 2">
    <name type="scientific">Phytophthora megakarya</name>
    <dbReference type="NCBI Taxonomy" id="4795"/>
    <lineage>
        <taxon>Eukaryota</taxon>
        <taxon>Sar</taxon>
        <taxon>Stramenopiles</taxon>
        <taxon>Oomycota</taxon>
        <taxon>Peronosporomycetes</taxon>
        <taxon>Peronosporales</taxon>
        <taxon>Peronosporaceae</taxon>
        <taxon>Phytophthora</taxon>
    </lineage>
</organism>
<dbReference type="OrthoDB" id="129291at2759"/>
<accession>A0A225UHC2</accession>
<sequence length="191" mass="21450">MAAIASRPFPPTKNPPRAVSMDAGLAGHTVRLEVPDELRGEWEGPVYATLGRSPKLLKEDDRSPFVTEEEGMLRPAWQATLTVLRCGQRREALPSAVQDVDVPYWILHWRLTQPDRNLKDELLERPLLSVFRFVRSRVYNVASPVCDTKFIRYTSSVPILGQVLSYARASKIALVDSINLLLGHTKPDSGF</sequence>
<evidence type="ECO:0000313" key="2">
    <source>
        <dbReference type="Proteomes" id="UP000198211"/>
    </source>
</evidence>